<name>A0ACC0G6G3_9ERIC</name>
<accession>A0ACC0G6G3</accession>
<sequence length="274" mass="31691">MAWRGNLSKNLKELRILFCQSSSASSSARSFVEKNYKDLKTLNPKLPILIRECNGIEPQLWARYDMGVERGIRLEGMTEPQILKALEDLAKVDDAKGFVNVHQSHAVDGEARAKLKHHTLLQEYLQLQKEFVLKKRKLQTTKQKRDTLLAEVRFLRRRRRYLLKIQSPKLKLKLKLKEDLVQPQNSDMPRKILGKSKNLGKKMDCSVNAAAMGSPYMVLVPNSDTRIEEEEGKEREQIGKHPLRLGKKSRKLLTDDKRVGKKKISWQDQMPLKV</sequence>
<proteinExistence type="predicted"/>
<evidence type="ECO:0000313" key="2">
    <source>
        <dbReference type="Proteomes" id="UP001060215"/>
    </source>
</evidence>
<dbReference type="Proteomes" id="UP001060215">
    <property type="component" value="Chromosome 10"/>
</dbReference>
<keyword evidence="2" id="KW-1185">Reference proteome</keyword>
<protein>
    <submittedName>
        <fullName evidence="1">NADH dehydrogenase [ubiquinone] 1 alpha subcomplex subunit 2</fullName>
    </submittedName>
</protein>
<gene>
    <name evidence="1" type="ORF">LOK49_LG10G00952</name>
</gene>
<dbReference type="EMBL" id="CM045767">
    <property type="protein sequence ID" value="KAI7996701.1"/>
    <property type="molecule type" value="Genomic_DNA"/>
</dbReference>
<evidence type="ECO:0000313" key="1">
    <source>
        <dbReference type="EMBL" id="KAI7996701.1"/>
    </source>
</evidence>
<organism evidence="1 2">
    <name type="scientific">Camellia lanceoleosa</name>
    <dbReference type="NCBI Taxonomy" id="1840588"/>
    <lineage>
        <taxon>Eukaryota</taxon>
        <taxon>Viridiplantae</taxon>
        <taxon>Streptophyta</taxon>
        <taxon>Embryophyta</taxon>
        <taxon>Tracheophyta</taxon>
        <taxon>Spermatophyta</taxon>
        <taxon>Magnoliopsida</taxon>
        <taxon>eudicotyledons</taxon>
        <taxon>Gunneridae</taxon>
        <taxon>Pentapetalae</taxon>
        <taxon>asterids</taxon>
        <taxon>Ericales</taxon>
        <taxon>Theaceae</taxon>
        <taxon>Camellia</taxon>
    </lineage>
</organism>
<comment type="caution">
    <text evidence="1">The sequence shown here is derived from an EMBL/GenBank/DDBJ whole genome shotgun (WGS) entry which is preliminary data.</text>
</comment>
<reference evidence="1 2" key="1">
    <citation type="journal article" date="2022" name="Plant J.">
        <title>Chromosome-level genome of Camellia lanceoleosa provides a valuable resource for understanding genome evolution and self-incompatibility.</title>
        <authorList>
            <person name="Gong W."/>
            <person name="Xiao S."/>
            <person name="Wang L."/>
            <person name="Liao Z."/>
            <person name="Chang Y."/>
            <person name="Mo W."/>
            <person name="Hu G."/>
            <person name="Li W."/>
            <person name="Zhao G."/>
            <person name="Zhu H."/>
            <person name="Hu X."/>
            <person name="Ji K."/>
            <person name="Xiang X."/>
            <person name="Song Q."/>
            <person name="Yuan D."/>
            <person name="Jin S."/>
            <person name="Zhang L."/>
        </authorList>
    </citation>
    <scope>NUCLEOTIDE SEQUENCE [LARGE SCALE GENOMIC DNA]</scope>
    <source>
        <tissue evidence="1">Fresh and healthy young leaves</tissue>
    </source>
</reference>